<dbReference type="Pfam" id="PF07690">
    <property type="entry name" value="MFS_1"/>
    <property type="match status" value="1"/>
</dbReference>
<feature type="domain" description="Major facilitator superfamily (MFS) profile" evidence="8">
    <location>
        <begin position="9"/>
        <end position="402"/>
    </location>
</feature>
<dbReference type="SUPFAM" id="SSF103473">
    <property type="entry name" value="MFS general substrate transporter"/>
    <property type="match status" value="1"/>
</dbReference>
<dbReference type="InterPro" id="IPR020846">
    <property type="entry name" value="MFS_dom"/>
</dbReference>
<dbReference type="InterPro" id="IPR036259">
    <property type="entry name" value="MFS_trans_sf"/>
</dbReference>
<feature type="transmembrane region" description="Helical" evidence="7">
    <location>
        <begin position="244"/>
        <end position="268"/>
    </location>
</feature>
<keyword evidence="4 7" id="KW-0812">Transmembrane</keyword>
<evidence type="ECO:0000256" key="5">
    <source>
        <dbReference type="ARBA" id="ARBA00022989"/>
    </source>
</evidence>
<dbReference type="PROSITE" id="PS50850">
    <property type="entry name" value="MFS"/>
    <property type="match status" value="1"/>
</dbReference>
<evidence type="ECO:0000256" key="6">
    <source>
        <dbReference type="ARBA" id="ARBA00023136"/>
    </source>
</evidence>
<keyword evidence="5 7" id="KW-1133">Transmembrane helix</keyword>
<dbReference type="Gene3D" id="1.20.1250.20">
    <property type="entry name" value="MFS general substrate transporter like domains"/>
    <property type="match status" value="1"/>
</dbReference>
<feature type="transmembrane region" description="Helical" evidence="7">
    <location>
        <begin position="213"/>
        <end position="238"/>
    </location>
</feature>
<evidence type="ECO:0000259" key="8">
    <source>
        <dbReference type="PROSITE" id="PS50850"/>
    </source>
</evidence>
<gene>
    <name evidence="9" type="ORF">GCM10022255_070490</name>
</gene>
<evidence type="ECO:0000313" key="9">
    <source>
        <dbReference type="EMBL" id="GAA4256685.1"/>
    </source>
</evidence>
<sequence>MSLLPPPGVARSLCVQSLVYAIGNGVFTTGSAVFFLHVAGLSPVQVGIGFSVAGALSLLCSVPLGGLADRFGGRRVWLAGVLAEAFILLWYPWAHGFAAFLALLPLAGLADGLAGSGRAVYQAEVLPREDRVRSLAFVRSAMNIGFFAGGALAAVPLAIGSDWAYRMMVLGNALGLLVNAVLVARMPEPPDTARAERAAGPVRRGAVWRDRPFLALVALCSVLAGHASLTTEVIPLWLTARTDAPRVMLAVLFGCNTIMCVALQVLASRGADTPAGIGRALRRGGLAVAASCAVLYLSGHSTGWATIALLLAGSALVTLGELWQSAGFWGVTTELPPAAARGEYVGAARMSYGVQGMFGPASLTFLAMHGGGLGWLAIAAVFLLATAIVGPAMTWVTATPRVALTTATA</sequence>
<feature type="transmembrane region" description="Helical" evidence="7">
    <location>
        <begin position="373"/>
        <end position="396"/>
    </location>
</feature>
<dbReference type="Proteomes" id="UP001500620">
    <property type="component" value="Unassembled WGS sequence"/>
</dbReference>
<organism evidence="9 10">
    <name type="scientific">Dactylosporangium darangshiense</name>
    <dbReference type="NCBI Taxonomy" id="579108"/>
    <lineage>
        <taxon>Bacteria</taxon>
        <taxon>Bacillati</taxon>
        <taxon>Actinomycetota</taxon>
        <taxon>Actinomycetes</taxon>
        <taxon>Micromonosporales</taxon>
        <taxon>Micromonosporaceae</taxon>
        <taxon>Dactylosporangium</taxon>
    </lineage>
</organism>
<reference evidence="10" key="1">
    <citation type="journal article" date="2019" name="Int. J. Syst. Evol. Microbiol.">
        <title>The Global Catalogue of Microorganisms (GCM) 10K type strain sequencing project: providing services to taxonomists for standard genome sequencing and annotation.</title>
        <authorList>
            <consortium name="The Broad Institute Genomics Platform"/>
            <consortium name="The Broad Institute Genome Sequencing Center for Infectious Disease"/>
            <person name="Wu L."/>
            <person name="Ma J."/>
        </authorList>
    </citation>
    <scope>NUCLEOTIDE SEQUENCE [LARGE SCALE GENOMIC DNA]</scope>
    <source>
        <strain evidence="10">JCM 17441</strain>
    </source>
</reference>
<evidence type="ECO:0000256" key="1">
    <source>
        <dbReference type="ARBA" id="ARBA00004651"/>
    </source>
</evidence>
<comment type="subcellular location">
    <subcellularLocation>
        <location evidence="1">Cell membrane</location>
        <topology evidence="1">Multi-pass membrane protein</topology>
    </subcellularLocation>
</comment>
<dbReference type="InterPro" id="IPR050171">
    <property type="entry name" value="MFS_Transporters"/>
</dbReference>
<evidence type="ECO:0000313" key="10">
    <source>
        <dbReference type="Proteomes" id="UP001500620"/>
    </source>
</evidence>
<evidence type="ECO:0000256" key="4">
    <source>
        <dbReference type="ARBA" id="ARBA00022692"/>
    </source>
</evidence>
<dbReference type="PANTHER" id="PTHR23517">
    <property type="entry name" value="RESISTANCE PROTEIN MDTM, PUTATIVE-RELATED-RELATED"/>
    <property type="match status" value="1"/>
</dbReference>
<name>A0ABP8DI63_9ACTN</name>
<accession>A0ABP8DI63</accession>
<feature type="transmembrane region" description="Helical" evidence="7">
    <location>
        <begin position="44"/>
        <end position="64"/>
    </location>
</feature>
<dbReference type="PANTHER" id="PTHR23517:SF2">
    <property type="entry name" value="MULTIDRUG RESISTANCE PROTEIN MDTH"/>
    <property type="match status" value="1"/>
</dbReference>
<feature type="transmembrane region" description="Helical" evidence="7">
    <location>
        <begin position="99"/>
        <end position="121"/>
    </location>
</feature>
<feature type="transmembrane region" description="Helical" evidence="7">
    <location>
        <begin position="280"/>
        <end position="298"/>
    </location>
</feature>
<keyword evidence="10" id="KW-1185">Reference proteome</keyword>
<proteinExistence type="predicted"/>
<evidence type="ECO:0000256" key="3">
    <source>
        <dbReference type="ARBA" id="ARBA00022475"/>
    </source>
</evidence>
<comment type="caution">
    <text evidence="9">The sequence shown here is derived from an EMBL/GenBank/DDBJ whole genome shotgun (WGS) entry which is preliminary data.</text>
</comment>
<evidence type="ECO:0000256" key="7">
    <source>
        <dbReference type="SAM" id="Phobius"/>
    </source>
</evidence>
<keyword evidence="2" id="KW-0813">Transport</keyword>
<feature type="transmembrane region" description="Helical" evidence="7">
    <location>
        <begin position="165"/>
        <end position="184"/>
    </location>
</feature>
<dbReference type="EMBL" id="BAABAT010000025">
    <property type="protein sequence ID" value="GAA4256685.1"/>
    <property type="molecule type" value="Genomic_DNA"/>
</dbReference>
<feature type="transmembrane region" description="Helical" evidence="7">
    <location>
        <begin position="76"/>
        <end position="93"/>
    </location>
</feature>
<dbReference type="RefSeq" id="WP_345133656.1">
    <property type="nucleotide sequence ID" value="NZ_BAABAT010000025.1"/>
</dbReference>
<protein>
    <submittedName>
        <fullName evidence="9">MFS transporter</fullName>
    </submittedName>
</protein>
<evidence type="ECO:0000256" key="2">
    <source>
        <dbReference type="ARBA" id="ARBA00022448"/>
    </source>
</evidence>
<feature type="transmembrane region" description="Helical" evidence="7">
    <location>
        <begin position="141"/>
        <end position="159"/>
    </location>
</feature>
<keyword evidence="3" id="KW-1003">Cell membrane</keyword>
<keyword evidence="6 7" id="KW-0472">Membrane</keyword>
<feature type="transmembrane region" description="Helical" evidence="7">
    <location>
        <begin position="18"/>
        <end position="38"/>
    </location>
</feature>
<dbReference type="InterPro" id="IPR011701">
    <property type="entry name" value="MFS"/>
</dbReference>